<dbReference type="PRINTS" id="PR00081">
    <property type="entry name" value="GDHRDH"/>
</dbReference>
<comment type="similarity">
    <text evidence="1">Belongs to the short-chain dehydrogenases/reductases (SDR) family.</text>
</comment>
<protein>
    <submittedName>
        <fullName evidence="2">2,5-dichloro-2,5-cyclohexadiene-1,4-diol dehydrogenase</fullName>
        <ecNumber evidence="2">1.1.1.-</ecNumber>
    </submittedName>
</protein>
<dbReference type="PANTHER" id="PTHR42820:SF1">
    <property type="entry name" value="SHORT-CHAIN DEHYDROGENASE_REDUCTASE FAMILY PROTEIN"/>
    <property type="match status" value="1"/>
</dbReference>
<dbReference type="GO" id="GO:0016491">
    <property type="term" value="F:oxidoreductase activity"/>
    <property type="evidence" value="ECO:0007669"/>
    <property type="project" value="UniProtKB-KW"/>
</dbReference>
<name>A0A0Q9YG01_9GAMM</name>
<dbReference type="SUPFAM" id="SSF51735">
    <property type="entry name" value="NAD(P)-binding Rossmann-fold domains"/>
    <property type="match status" value="1"/>
</dbReference>
<dbReference type="InterPro" id="IPR036291">
    <property type="entry name" value="NAD(P)-bd_dom_sf"/>
</dbReference>
<dbReference type="FunFam" id="3.40.50.720:FF:000084">
    <property type="entry name" value="Short-chain dehydrogenase reductase"/>
    <property type="match status" value="1"/>
</dbReference>
<proteinExistence type="inferred from homology"/>
<accession>A0A0Q9YG01</accession>
<keyword evidence="2" id="KW-0560">Oxidoreductase</keyword>
<organism evidence="2">
    <name type="scientific">Candidatus Berkiella cookevillensis</name>
    <dbReference type="NCBI Taxonomy" id="437022"/>
    <lineage>
        <taxon>Bacteria</taxon>
        <taxon>Pseudomonadati</taxon>
        <taxon>Pseudomonadota</taxon>
        <taxon>Gammaproteobacteria</taxon>
        <taxon>Candidatus Berkiellales</taxon>
        <taxon>Candidatus Berkiellaceae</taxon>
        <taxon>Candidatus Berkiella</taxon>
    </lineage>
</organism>
<dbReference type="EC" id="1.1.1.-" evidence="2"/>
<dbReference type="AlphaFoldDB" id="A0A0Q9YG01"/>
<dbReference type="InterPro" id="IPR002347">
    <property type="entry name" value="SDR_fam"/>
</dbReference>
<dbReference type="PRINTS" id="PR00080">
    <property type="entry name" value="SDRFAMILY"/>
</dbReference>
<comment type="caution">
    <text evidence="2">The sequence shown here is derived from an EMBL/GenBank/DDBJ whole genome shotgun (WGS) entry which is preliminary data.</text>
</comment>
<dbReference type="OrthoDB" id="9809287at2"/>
<reference evidence="2" key="1">
    <citation type="submission" date="2015-09" db="EMBL/GenBank/DDBJ databases">
        <title>Draft Genome Sequences of Two Novel Amoeba-resistant Intranuclear Bacteria, Candidatus Berkiella cookevillensis and Candidatus Berkiella aquae.</title>
        <authorList>
            <person name="Mehari Y.T."/>
            <person name="Arivett B.A."/>
            <person name="Farone A.L."/>
            <person name="Gunderson J.H."/>
            <person name="Farone M.B."/>
        </authorList>
    </citation>
    <scope>NUCLEOTIDE SEQUENCE [LARGE SCALE GENOMIC DNA]</scope>
    <source>
        <strain evidence="2">CC99</strain>
    </source>
</reference>
<dbReference type="EMBL" id="LKHV01000002">
    <property type="protein sequence ID" value="KRG19472.1"/>
    <property type="molecule type" value="Genomic_DNA"/>
</dbReference>
<dbReference type="Gene3D" id="3.40.50.720">
    <property type="entry name" value="NAD(P)-binding Rossmann-like Domain"/>
    <property type="match status" value="1"/>
</dbReference>
<evidence type="ECO:0000313" key="2">
    <source>
        <dbReference type="EMBL" id="KRG19472.1"/>
    </source>
</evidence>
<dbReference type="STRING" id="437022.CC99x_00484"/>
<dbReference type="Pfam" id="PF13561">
    <property type="entry name" value="adh_short_C2"/>
    <property type="match status" value="1"/>
</dbReference>
<sequence>MKVLRLLDRPSFFGEAYRTFMAEQEMKNRVIFITGGNSGIGLETALRFAEEGAHIAIFSRREKQNMIARNQIIPYGVECLTFSGNVTREGEVKLAIQKTVDKLGRLDYAFNNAGLEQFPTPIFQQSEKEFQTIMDVNLKGVWLCMKHELPYIVQSGGGVIVNNASVTGIVATDMVAAFVAAKHGVVGLSKAAALEYIAANVRVNAICPAGVETPMLDRLLVKNPDARKEIDAYHPIGRCATAREIAEAVYWLCSPKSSFITGHALVIDGGASIR</sequence>
<dbReference type="CDD" id="cd05233">
    <property type="entry name" value="SDR_c"/>
    <property type="match status" value="1"/>
</dbReference>
<evidence type="ECO:0000256" key="1">
    <source>
        <dbReference type="ARBA" id="ARBA00006484"/>
    </source>
</evidence>
<dbReference type="PANTHER" id="PTHR42820">
    <property type="entry name" value="SHORT-CHAIN DEHYDROGENASE REDUCTASE"/>
    <property type="match status" value="1"/>
</dbReference>
<gene>
    <name evidence="2" type="primary">linC</name>
    <name evidence="2" type="ORF">CC99x_00484</name>
</gene>
<dbReference type="NCBIfam" id="NF005559">
    <property type="entry name" value="PRK07231.1"/>
    <property type="match status" value="1"/>
</dbReference>